<dbReference type="PANTHER" id="PTHR13710:SF105">
    <property type="entry name" value="ATP-DEPENDENT DNA HELICASE Q1"/>
    <property type="match status" value="1"/>
</dbReference>
<dbReference type="PANTHER" id="PTHR13710">
    <property type="entry name" value="DNA HELICASE RECQ FAMILY MEMBER"/>
    <property type="match status" value="1"/>
</dbReference>
<dbReference type="PROSITE" id="PS51192">
    <property type="entry name" value="HELICASE_ATP_BIND_1"/>
    <property type="match status" value="1"/>
</dbReference>
<dbReference type="GO" id="GO:0043138">
    <property type="term" value="F:3'-5' DNA helicase activity"/>
    <property type="evidence" value="ECO:0007669"/>
    <property type="project" value="UniProtKB-EC"/>
</dbReference>
<evidence type="ECO:0000256" key="4">
    <source>
        <dbReference type="ARBA" id="ARBA00034617"/>
    </source>
</evidence>
<sequence length="282" mass="32062">PLPANVLPVTEELHDLLCQLHGFHPRPEQVEAIKTLAIDQKDLILIARTGWGKSMIFQSIPALRKGGIALMLMPLNLLEEDQGCAYMYLAFTWDLSLTILVLMGPETALSDRFAELLECEEFQQRLVLVAIDEVHLVQQWGEKWREHYSRIEVLRHRIDKRVPWFATSATLDTATLKAVRESAGFQKNVKVIKTPIDRPDISLSIRRIQHTLKSFHDLKFLIDDAVTSSGEVDTSLIPKTIVYMETITEIVAAEDLMIKWLRHIGCEETSANMAVQAYHALV</sequence>
<feature type="domain" description="Helicase ATP-binding" evidence="6">
    <location>
        <begin position="34"/>
        <end position="189"/>
    </location>
</feature>
<keyword evidence="8" id="KW-1185">Reference proteome</keyword>
<keyword evidence="2" id="KW-0238">DNA-binding</keyword>
<dbReference type="GO" id="GO:0005524">
    <property type="term" value="F:ATP binding"/>
    <property type="evidence" value="ECO:0007669"/>
    <property type="project" value="InterPro"/>
</dbReference>
<dbReference type="SUPFAM" id="SSF52540">
    <property type="entry name" value="P-loop containing nucleoside triphosphate hydrolases"/>
    <property type="match status" value="1"/>
</dbReference>
<feature type="non-terminal residue" evidence="7">
    <location>
        <position position="282"/>
    </location>
</feature>
<dbReference type="Pfam" id="PF00270">
    <property type="entry name" value="DEAD"/>
    <property type="match status" value="1"/>
</dbReference>
<dbReference type="GO" id="GO:0003677">
    <property type="term" value="F:DNA binding"/>
    <property type="evidence" value="ECO:0007669"/>
    <property type="project" value="UniProtKB-KW"/>
</dbReference>
<evidence type="ECO:0000256" key="2">
    <source>
        <dbReference type="ARBA" id="ARBA00023125"/>
    </source>
</evidence>
<dbReference type="InterPro" id="IPR014001">
    <property type="entry name" value="Helicase_ATP-bd"/>
</dbReference>
<dbReference type="EC" id="5.6.2.4" evidence="5"/>
<comment type="similarity">
    <text evidence="1">Belongs to the helicase family. RecQ subfamily.</text>
</comment>
<dbReference type="SMART" id="SM00487">
    <property type="entry name" value="DEXDc"/>
    <property type="match status" value="1"/>
</dbReference>
<dbReference type="GO" id="GO:0005737">
    <property type="term" value="C:cytoplasm"/>
    <property type="evidence" value="ECO:0007669"/>
    <property type="project" value="TreeGrafter"/>
</dbReference>
<protein>
    <recommendedName>
        <fullName evidence="5">DNA 3'-5' helicase</fullName>
        <ecNumber evidence="5">5.6.2.4</ecNumber>
    </recommendedName>
</protein>
<evidence type="ECO:0000259" key="6">
    <source>
        <dbReference type="PROSITE" id="PS51192"/>
    </source>
</evidence>
<keyword evidence="3" id="KW-0413">Isomerase</keyword>
<feature type="non-terminal residue" evidence="7">
    <location>
        <position position="1"/>
    </location>
</feature>
<name>A0A232LM34_9EURO</name>
<accession>A0A232LM34</accession>
<dbReference type="Proteomes" id="UP000243515">
    <property type="component" value="Unassembled WGS sequence"/>
</dbReference>
<evidence type="ECO:0000256" key="1">
    <source>
        <dbReference type="ARBA" id="ARBA00005446"/>
    </source>
</evidence>
<dbReference type="AlphaFoldDB" id="A0A232LM34"/>
<dbReference type="OrthoDB" id="4776865at2759"/>
<dbReference type="InterPro" id="IPR011545">
    <property type="entry name" value="DEAD/DEAH_box_helicase_dom"/>
</dbReference>
<gene>
    <name evidence="7" type="ORF">Egran_07022</name>
</gene>
<comment type="catalytic activity">
    <reaction evidence="4">
        <text>Couples ATP hydrolysis with the unwinding of duplex DNA by translocating in the 3'-5' direction.</text>
        <dbReference type="EC" id="5.6.2.4"/>
    </reaction>
</comment>
<evidence type="ECO:0000256" key="3">
    <source>
        <dbReference type="ARBA" id="ARBA00023235"/>
    </source>
</evidence>
<dbReference type="InterPro" id="IPR027417">
    <property type="entry name" value="P-loop_NTPase"/>
</dbReference>
<proteinExistence type="inferred from homology"/>
<evidence type="ECO:0000313" key="8">
    <source>
        <dbReference type="Proteomes" id="UP000243515"/>
    </source>
</evidence>
<evidence type="ECO:0000313" key="7">
    <source>
        <dbReference type="EMBL" id="OXV05210.1"/>
    </source>
</evidence>
<dbReference type="EMBL" id="NPHW01007392">
    <property type="protein sequence ID" value="OXV05210.1"/>
    <property type="molecule type" value="Genomic_DNA"/>
</dbReference>
<dbReference type="Gene3D" id="3.40.50.300">
    <property type="entry name" value="P-loop containing nucleotide triphosphate hydrolases"/>
    <property type="match status" value="2"/>
</dbReference>
<dbReference type="GO" id="GO:0000724">
    <property type="term" value="P:double-strand break repair via homologous recombination"/>
    <property type="evidence" value="ECO:0007669"/>
    <property type="project" value="TreeGrafter"/>
</dbReference>
<dbReference type="GO" id="GO:0005694">
    <property type="term" value="C:chromosome"/>
    <property type="evidence" value="ECO:0007669"/>
    <property type="project" value="TreeGrafter"/>
</dbReference>
<organism evidence="7 8">
    <name type="scientific">Elaphomyces granulatus</name>
    <dbReference type="NCBI Taxonomy" id="519963"/>
    <lineage>
        <taxon>Eukaryota</taxon>
        <taxon>Fungi</taxon>
        <taxon>Dikarya</taxon>
        <taxon>Ascomycota</taxon>
        <taxon>Pezizomycotina</taxon>
        <taxon>Eurotiomycetes</taxon>
        <taxon>Eurotiomycetidae</taxon>
        <taxon>Eurotiales</taxon>
        <taxon>Elaphomycetaceae</taxon>
        <taxon>Elaphomyces</taxon>
    </lineage>
</organism>
<reference evidence="7 8" key="1">
    <citation type="journal article" date="2015" name="Environ. Microbiol.">
        <title>Metagenome sequence of Elaphomyces granulatus from sporocarp tissue reveals Ascomycota ectomycorrhizal fingerprints of genome expansion and a Proteobacteria-rich microbiome.</title>
        <authorList>
            <person name="Quandt C.A."/>
            <person name="Kohler A."/>
            <person name="Hesse C.N."/>
            <person name="Sharpton T.J."/>
            <person name="Martin F."/>
            <person name="Spatafora J.W."/>
        </authorList>
    </citation>
    <scope>NUCLEOTIDE SEQUENCE [LARGE SCALE GENOMIC DNA]</scope>
    <source>
        <strain evidence="7 8">OSC145934</strain>
    </source>
</reference>
<comment type="caution">
    <text evidence="7">The sequence shown here is derived from an EMBL/GenBank/DDBJ whole genome shotgun (WGS) entry which is preliminary data.</text>
</comment>
<evidence type="ECO:0000256" key="5">
    <source>
        <dbReference type="ARBA" id="ARBA00034808"/>
    </source>
</evidence>
<dbReference type="GO" id="GO:0009378">
    <property type="term" value="F:four-way junction helicase activity"/>
    <property type="evidence" value="ECO:0007669"/>
    <property type="project" value="TreeGrafter"/>
</dbReference>